<accession>A0A366KMR5</accession>
<protein>
    <submittedName>
        <fullName evidence="2">Carboxypeptidase-like regulatory domain-containing protein</fullName>
    </submittedName>
</protein>
<evidence type="ECO:0000313" key="2">
    <source>
        <dbReference type="EMBL" id="RBQ02459.1"/>
    </source>
</evidence>
<evidence type="ECO:0000256" key="1">
    <source>
        <dbReference type="SAM" id="SignalP"/>
    </source>
</evidence>
<dbReference type="Proteomes" id="UP000252081">
    <property type="component" value="Unassembled WGS sequence"/>
</dbReference>
<feature type="chain" id="PRO_5016934584" evidence="1">
    <location>
        <begin position="19"/>
        <end position="412"/>
    </location>
</feature>
<dbReference type="GO" id="GO:0004180">
    <property type="term" value="F:carboxypeptidase activity"/>
    <property type="evidence" value="ECO:0007669"/>
    <property type="project" value="UniProtKB-KW"/>
</dbReference>
<name>A0A366KMR5_9SPHI</name>
<keyword evidence="2" id="KW-0378">Hydrolase</keyword>
<sequence>MKSLFILILLCIGGSSFAQQSYILSGTVKDKRGEGLPGAGVYISGYKIATVTDNDGKYTLPLKPGNYDILVQLIGYKALNQNVVVSDKAVKLDLIFDESITQLAEVTIKPDPNREHYINMFKDFFIGTTPNAEQCKLINPNVLIVDYDKETAKLTVKTTQFLIVENKALGYRIKYLLNNFEYDGKTRIIYYEGFPYYEDLKGSARRKKIWEQKRITAYLGSSQHFFKALFNRRATEEGFIINKLISKENPDKPSDSIINANIKRLTKAQTGLTRPLTLTVGDSLSYWLRKKNLPNGISILSRAPIAQDTLVHVKNENIKSINFTDKLYVVYTKEREDPAYANRIGLSIARPLDMPDYQISTISLQLAPVYFYQNGSIYNPRSMIYSGYWAWEKIADSVPMDYLLPVDVEGKK</sequence>
<dbReference type="AlphaFoldDB" id="A0A366KMR5"/>
<gene>
    <name evidence="2" type="ORF">DRW42_26695</name>
</gene>
<dbReference type="SUPFAM" id="SSF49464">
    <property type="entry name" value="Carboxypeptidase regulatory domain-like"/>
    <property type="match status" value="1"/>
</dbReference>
<organism evidence="2 3">
    <name type="scientific">Pedobacter miscanthi</name>
    <dbReference type="NCBI Taxonomy" id="2259170"/>
    <lineage>
        <taxon>Bacteria</taxon>
        <taxon>Pseudomonadati</taxon>
        <taxon>Bacteroidota</taxon>
        <taxon>Sphingobacteriia</taxon>
        <taxon>Sphingobacteriales</taxon>
        <taxon>Sphingobacteriaceae</taxon>
        <taxon>Pedobacter</taxon>
    </lineage>
</organism>
<keyword evidence="1" id="KW-0732">Signal</keyword>
<dbReference type="Gene3D" id="2.60.40.1120">
    <property type="entry name" value="Carboxypeptidase-like, regulatory domain"/>
    <property type="match status" value="1"/>
</dbReference>
<proteinExistence type="predicted"/>
<dbReference type="RefSeq" id="WP_113951917.1">
    <property type="nucleotide sequence ID" value="NZ_QNQU01000037.1"/>
</dbReference>
<comment type="caution">
    <text evidence="2">The sequence shown here is derived from an EMBL/GenBank/DDBJ whole genome shotgun (WGS) entry which is preliminary data.</text>
</comment>
<keyword evidence="2" id="KW-0121">Carboxypeptidase</keyword>
<keyword evidence="2" id="KW-0645">Protease</keyword>
<dbReference type="Pfam" id="PF13715">
    <property type="entry name" value="CarbopepD_reg_2"/>
    <property type="match status" value="1"/>
</dbReference>
<keyword evidence="3" id="KW-1185">Reference proteome</keyword>
<reference evidence="2 3" key="1">
    <citation type="submission" date="2018-07" db="EMBL/GenBank/DDBJ databases">
        <title>A draft genome of a endophytic bacteria, a new species of Pedobacter.</title>
        <authorList>
            <person name="Zhang Z.D."/>
            <person name="Chen Z.J."/>
        </authorList>
    </citation>
    <scope>NUCLEOTIDE SEQUENCE [LARGE SCALE GENOMIC DNA]</scope>
    <source>
        <strain evidence="2 3">RS10</strain>
    </source>
</reference>
<evidence type="ECO:0000313" key="3">
    <source>
        <dbReference type="Proteomes" id="UP000252081"/>
    </source>
</evidence>
<feature type="signal peptide" evidence="1">
    <location>
        <begin position="1"/>
        <end position="18"/>
    </location>
</feature>
<dbReference type="EMBL" id="QNQU01000037">
    <property type="protein sequence ID" value="RBQ02459.1"/>
    <property type="molecule type" value="Genomic_DNA"/>
</dbReference>
<dbReference type="InterPro" id="IPR008969">
    <property type="entry name" value="CarboxyPept-like_regulatory"/>
</dbReference>
<dbReference type="OrthoDB" id="1223654at2"/>